<dbReference type="Pfam" id="PF05199">
    <property type="entry name" value="GMC_oxred_C"/>
    <property type="match status" value="1"/>
</dbReference>
<evidence type="ECO:0000256" key="2">
    <source>
        <dbReference type="ARBA" id="ARBA00010790"/>
    </source>
</evidence>
<dbReference type="RefSeq" id="WP_231515145.1">
    <property type="nucleotide sequence ID" value="NZ_JAMDLY010000011.1"/>
</dbReference>
<protein>
    <submittedName>
        <fullName evidence="8">GMC family oxidoreductase</fullName>
    </submittedName>
</protein>
<dbReference type="InterPro" id="IPR000172">
    <property type="entry name" value="GMC_OxRdtase_N"/>
</dbReference>
<comment type="cofactor">
    <cofactor evidence="1">
        <name>FAD</name>
        <dbReference type="ChEBI" id="CHEBI:57692"/>
    </cofactor>
</comment>
<evidence type="ECO:0000313" key="9">
    <source>
        <dbReference type="Proteomes" id="UP001527090"/>
    </source>
</evidence>
<reference evidence="8 9" key="1">
    <citation type="submission" date="2022-05" db="EMBL/GenBank/DDBJ databases">
        <title>Genome Sequencing of Bee-Associated Microbes.</title>
        <authorList>
            <person name="Dunlap C."/>
        </authorList>
    </citation>
    <scope>NUCLEOTIDE SEQUENCE [LARGE SCALE GENOMIC DNA]</scope>
    <source>
        <strain evidence="8 9">NRRL NRS-750</strain>
    </source>
</reference>
<keyword evidence="3" id="KW-0285">Flavoprotein</keyword>
<accession>A0ABT4EBT1</accession>
<evidence type="ECO:0000259" key="6">
    <source>
        <dbReference type="Pfam" id="PF00732"/>
    </source>
</evidence>
<keyword evidence="4" id="KW-0274">FAD</keyword>
<feature type="domain" description="Glucose-methanol-choline oxidoreductase N-terminal" evidence="6">
    <location>
        <begin position="124"/>
        <end position="299"/>
    </location>
</feature>
<dbReference type="PANTHER" id="PTHR42784">
    <property type="entry name" value="PYRANOSE 2-OXIDASE"/>
    <property type="match status" value="1"/>
</dbReference>
<dbReference type="Proteomes" id="UP001527090">
    <property type="component" value="Unassembled WGS sequence"/>
</dbReference>
<keyword evidence="5" id="KW-0560">Oxidoreductase</keyword>
<proteinExistence type="inferred from homology"/>
<gene>
    <name evidence="8" type="ORF">M5X04_11470</name>
</gene>
<name>A0ABT4EBT1_PAEAL</name>
<dbReference type="SUPFAM" id="SSF51905">
    <property type="entry name" value="FAD/NAD(P)-binding domain"/>
    <property type="match status" value="1"/>
</dbReference>
<feature type="domain" description="Glucose-methanol-choline oxidoreductase C-terminal" evidence="7">
    <location>
        <begin position="371"/>
        <end position="488"/>
    </location>
</feature>
<dbReference type="PANTHER" id="PTHR42784:SF1">
    <property type="entry name" value="PYRANOSE 2-OXIDASE"/>
    <property type="match status" value="1"/>
</dbReference>
<evidence type="ECO:0000256" key="3">
    <source>
        <dbReference type="ARBA" id="ARBA00022630"/>
    </source>
</evidence>
<sequence length="500" mass="55630">MRQEAGNKMVWTLRWRGMIHMWVYPNNWIPTKSLDEMANTEYDVLIVGSGAGGGAMLYRLCELWKNQGAKRIGILEKGDKLFHSHALNIPTMNVDRMRDQLWPDNSTPIGERLPEFSGARLTFALGGRTLFWNAACPRPAEFQLQSWPIHPAELDAYFRTAERVLHCTTSYADGSTMQRILLNRLHAGGVLEATDMPLAIDMSGPRMGEIHSNAWFSSIHFLAYALNDRPFDLAVNAYTTRVLVENGKASGVSVISPDKKTHTIRAKNVVISASTLETPRILLNSSIQGAAIGRYLTNHSFVLGTGKISRREFSDNLGNLAILKRETRESPYQIQILGPNQFFSYQQFEDKVLPDQLSIVYAAFGLVESRPENRVYSDPNRQDEYGVPLNQVDFSYSNKDYTVIQQMRDGIARSANAMGVILDGEPTLFPPGSDVHESCTCRMGTDPATSATNRYGEIHGVSGLYVADNSVIPVLAAANPTNSTVALAFRTADHIVRTNR</sequence>
<evidence type="ECO:0000313" key="8">
    <source>
        <dbReference type="EMBL" id="MCY9529953.1"/>
    </source>
</evidence>
<dbReference type="InterPro" id="IPR007867">
    <property type="entry name" value="GMC_OxRtase_C"/>
</dbReference>
<comment type="similarity">
    <text evidence="2">Belongs to the GMC oxidoreductase family.</text>
</comment>
<comment type="caution">
    <text evidence="8">The sequence shown here is derived from an EMBL/GenBank/DDBJ whole genome shotgun (WGS) entry which is preliminary data.</text>
</comment>
<dbReference type="Gene3D" id="3.50.50.60">
    <property type="entry name" value="FAD/NAD(P)-binding domain"/>
    <property type="match status" value="2"/>
</dbReference>
<organism evidence="8 9">
    <name type="scientific">Paenibacillus alvei</name>
    <name type="common">Bacillus alvei</name>
    <dbReference type="NCBI Taxonomy" id="44250"/>
    <lineage>
        <taxon>Bacteria</taxon>
        <taxon>Bacillati</taxon>
        <taxon>Bacillota</taxon>
        <taxon>Bacilli</taxon>
        <taxon>Bacillales</taxon>
        <taxon>Paenibacillaceae</taxon>
        <taxon>Paenibacillus</taxon>
    </lineage>
</organism>
<dbReference type="Pfam" id="PF00732">
    <property type="entry name" value="GMC_oxred_N"/>
    <property type="match status" value="1"/>
</dbReference>
<dbReference type="SUPFAM" id="SSF54373">
    <property type="entry name" value="FAD-linked reductases, C-terminal domain"/>
    <property type="match status" value="1"/>
</dbReference>
<evidence type="ECO:0000256" key="1">
    <source>
        <dbReference type="ARBA" id="ARBA00001974"/>
    </source>
</evidence>
<dbReference type="InterPro" id="IPR036188">
    <property type="entry name" value="FAD/NAD-bd_sf"/>
</dbReference>
<evidence type="ECO:0000256" key="5">
    <source>
        <dbReference type="ARBA" id="ARBA00023002"/>
    </source>
</evidence>
<dbReference type="InterPro" id="IPR051473">
    <property type="entry name" value="P2Ox-like"/>
</dbReference>
<keyword evidence="9" id="KW-1185">Reference proteome</keyword>
<evidence type="ECO:0000256" key="4">
    <source>
        <dbReference type="ARBA" id="ARBA00022827"/>
    </source>
</evidence>
<dbReference type="EMBL" id="JAMDLY010000011">
    <property type="protein sequence ID" value="MCY9529953.1"/>
    <property type="molecule type" value="Genomic_DNA"/>
</dbReference>
<evidence type="ECO:0000259" key="7">
    <source>
        <dbReference type="Pfam" id="PF05199"/>
    </source>
</evidence>